<dbReference type="PANTHER" id="PTHR43776:SF7">
    <property type="entry name" value="D,D-DIPEPTIDE TRANSPORT ATP-BINDING PROTEIN DDPF-RELATED"/>
    <property type="match status" value="1"/>
</dbReference>
<dbReference type="Gene3D" id="3.40.50.300">
    <property type="entry name" value="P-loop containing nucleotide triphosphate hydrolases"/>
    <property type="match status" value="1"/>
</dbReference>
<keyword evidence="7" id="KW-1185">Reference proteome</keyword>
<feature type="domain" description="ABC transporter" evidence="5">
    <location>
        <begin position="18"/>
        <end position="258"/>
    </location>
</feature>
<sequence>MTTPPTTPLTAPMTTPLIEVRDLGFAYRNGPPVLGGVGFEVVPGRGLALVGESGAGKTTLVRLLLGLLRPGSGQVLFDGEPLRGNERALRRAVQPVFQDPYTSLDPRQRVDRIVAEPLRSLGLVKGPGRRAETDRRVAAALCAVGLPPEAAGRYPHEFSGGQRQRIALARAVVCHPRVLLADEPVSALDLVTRVRLVDLLAELRDTRDLTVVLVSHDLTVVAELCEEVVVLEGGRVAERGGTADVLGSPLHPCTRRLVASAPRLPEPGQEPAQPL</sequence>
<evidence type="ECO:0000256" key="3">
    <source>
        <dbReference type="ARBA" id="ARBA00022741"/>
    </source>
</evidence>
<dbReference type="Proteomes" id="UP001500630">
    <property type="component" value="Unassembled WGS sequence"/>
</dbReference>
<keyword evidence="3" id="KW-0547">Nucleotide-binding</keyword>
<dbReference type="InterPro" id="IPR027417">
    <property type="entry name" value="P-loop_NTPase"/>
</dbReference>
<dbReference type="InterPro" id="IPR003439">
    <property type="entry name" value="ABC_transporter-like_ATP-bd"/>
</dbReference>
<dbReference type="RefSeq" id="WP_345566048.1">
    <property type="nucleotide sequence ID" value="NZ_BAABDQ010000012.1"/>
</dbReference>
<dbReference type="InterPro" id="IPR017871">
    <property type="entry name" value="ABC_transporter-like_CS"/>
</dbReference>
<dbReference type="EMBL" id="BAABDQ010000012">
    <property type="protein sequence ID" value="GAA3567080.1"/>
    <property type="molecule type" value="Genomic_DNA"/>
</dbReference>
<dbReference type="SMART" id="SM00382">
    <property type="entry name" value="AAA"/>
    <property type="match status" value="1"/>
</dbReference>
<accession>A0ABP6XH30</accession>
<protein>
    <recommendedName>
        <fullName evidence="5">ABC transporter domain-containing protein</fullName>
    </recommendedName>
</protein>
<dbReference type="CDD" id="cd03257">
    <property type="entry name" value="ABC_NikE_OppD_transporters"/>
    <property type="match status" value="1"/>
</dbReference>
<name>A0ABP6XH30_9ACTN</name>
<gene>
    <name evidence="6" type="ORF">GCM10022419_054740</name>
</gene>
<dbReference type="InterPro" id="IPR003593">
    <property type="entry name" value="AAA+_ATPase"/>
</dbReference>
<organism evidence="6 7">
    <name type="scientific">Nonomuraea rosea</name>
    <dbReference type="NCBI Taxonomy" id="638574"/>
    <lineage>
        <taxon>Bacteria</taxon>
        <taxon>Bacillati</taxon>
        <taxon>Actinomycetota</taxon>
        <taxon>Actinomycetes</taxon>
        <taxon>Streptosporangiales</taxon>
        <taxon>Streptosporangiaceae</taxon>
        <taxon>Nonomuraea</taxon>
    </lineage>
</organism>
<keyword evidence="2" id="KW-0813">Transport</keyword>
<dbReference type="SUPFAM" id="SSF52540">
    <property type="entry name" value="P-loop containing nucleoside triphosphate hydrolases"/>
    <property type="match status" value="1"/>
</dbReference>
<comment type="caution">
    <text evidence="6">The sequence shown here is derived from an EMBL/GenBank/DDBJ whole genome shotgun (WGS) entry which is preliminary data.</text>
</comment>
<evidence type="ECO:0000256" key="1">
    <source>
        <dbReference type="ARBA" id="ARBA00005417"/>
    </source>
</evidence>
<evidence type="ECO:0000259" key="5">
    <source>
        <dbReference type="PROSITE" id="PS50893"/>
    </source>
</evidence>
<dbReference type="Pfam" id="PF00005">
    <property type="entry name" value="ABC_tran"/>
    <property type="match status" value="1"/>
</dbReference>
<dbReference type="PROSITE" id="PS50893">
    <property type="entry name" value="ABC_TRANSPORTER_2"/>
    <property type="match status" value="1"/>
</dbReference>
<proteinExistence type="inferred from homology"/>
<evidence type="ECO:0000313" key="7">
    <source>
        <dbReference type="Proteomes" id="UP001500630"/>
    </source>
</evidence>
<dbReference type="PROSITE" id="PS00211">
    <property type="entry name" value="ABC_TRANSPORTER_1"/>
    <property type="match status" value="1"/>
</dbReference>
<evidence type="ECO:0000256" key="4">
    <source>
        <dbReference type="ARBA" id="ARBA00022840"/>
    </source>
</evidence>
<keyword evidence="4" id="KW-0067">ATP-binding</keyword>
<comment type="similarity">
    <text evidence="1">Belongs to the ABC transporter superfamily.</text>
</comment>
<evidence type="ECO:0000256" key="2">
    <source>
        <dbReference type="ARBA" id="ARBA00022448"/>
    </source>
</evidence>
<evidence type="ECO:0000313" key="6">
    <source>
        <dbReference type="EMBL" id="GAA3567080.1"/>
    </source>
</evidence>
<dbReference type="InterPro" id="IPR050319">
    <property type="entry name" value="ABC_transp_ATP-bind"/>
</dbReference>
<dbReference type="PANTHER" id="PTHR43776">
    <property type="entry name" value="TRANSPORT ATP-BINDING PROTEIN"/>
    <property type="match status" value="1"/>
</dbReference>
<reference evidence="7" key="1">
    <citation type="journal article" date="2019" name="Int. J. Syst. Evol. Microbiol.">
        <title>The Global Catalogue of Microorganisms (GCM) 10K type strain sequencing project: providing services to taxonomists for standard genome sequencing and annotation.</title>
        <authorList>
            <consortium name="The Broad Institute Genomics Platform"/>
            <consortium name="The Broad Institute Genome Sequencing Center for Infectious Disease"/>
            <person name="Wu L."/>
            <person name="Ma J."/>
        </authorList>
    </citation>
    <scope>NUCLEOTIDE SEQUENCE [LARGE SCALE GENOMIC DNA]</scope>
    <source>
        <strain evidence="7">JCM 17326</strain>
    </source>
</reference>